<dbReference type="OrthoDB" id="9815825at2"/>
<dbReference type="SUPFAM" id="SSF51735">
    <property type="entry name" value="NAD(P)-binding Rossmann-fold domains"/>
    <property type="match status" value="1"/>
</dbReference>
<dbReference type="Gene3D" id="3.30.360.10">
    <property type="entry name" value="Dihydrodipicolinate Reductase, domain 2"/>
    <property type="match status" value="1"/>
</dbReference>
<dbReference type="HOGENOM" id="CLU_023194_17_2_0"/>
<feature type="domain" description="GFO/IDH/MocA-like oxidoreductase" evidence="3">
    <location>
        <begin position="130"/>
        <end position="279"/>
    </location>
</feature>
<dbReference type="Pfam" id="PF01408">
    <property type="entry name" value="GFO_IDH_MocA"/>
    <property type="match status" value="1"/>
</dbReference>
<keyword evidence="1" id="KW-0560">Oxidoreductase</keyword>
<dbReference type="RefSeq" id="WP_013159334.1">
    <property type="nucleotide sequence ID" value="NC_014212.1"/>
</dbReference>
<evidence type="ECO:0000256" key="1">
    <source>
        <dbReference type="ARBA" id="ARBA00023002"/>
    </source>
</evidence>
<dbReference type="AlphaFoldDB" id="D7BDI2"/>
<gene>
    <name evidence="4" type="ordered locus">Mesil_2963</name>
</gene>
<dbReference type="InterPro" id="IPR036291">
    <property type="entry name" value="NAD(P)-bd_dom_sf"/>
</dbReference>
<organism evidence="4 5">
    <name type="scientific">Allomeiothermus silvanus (strain ATCC 700542 / DSM 9946 / NBRC 106475 / NCIMB 13440 / VI-R2)</name>
    <name type="common">Thermus silvanus</name>
    <dbReference type="NCBI Taxonomy" id="526227"/>
    <lineage>
        <taxon>Bacteria</taxon>
        <taxon>Thermotogati</taxon>
        <taxon>Deinococcota</taxon>
        <taxon>Deinococci</taxon>
        <taxon>Thermales</taxon>
        <taxon>Thermaceae</taxon>
        <taxon>Allomeiothermus</taxon>
    </lineage>
</organism>
<dbReference type="GO" id="GO:0000166">
    <property type="term" value="F:nucleotide binding"/>
    <property type="evidence" value="ECO:0007669"/>
    <property type="project" value="InterPro"/>
</dbReference>
<dbReference type="STRING" id="526227.Mesil_2963"/>
<dbReference type="Proteomes" id="UP000001916">
    <property type="component" value="Chromosome"/>
</dbReference>
<proteinExistence type="predicted"/>
<accession>D7BDI2</accession>
<keyword evidence="5" id="KW-1185">Reference proteome</keyword>
<dbReference type="eggNOG" id="COG0673">
    <property type="taxonomic scope" value="Bacteria"/>
</dbReference>
<evidence type="ECO:0000313" key="5">
    <source>
        <dbReference type="Proteomes" id="UP000001916"/>
    </source>
</evidence>
<reference evidence="4 5" key="1">
    <citation type="journal article" date="2010" name="Stand. Genomic Sci.">
        <title>Complete genome sequence of Meiothermus silvanus type strain (VI-R2).</title>
        <authorList>
            <person name="Sikorski J."/>
            <person name="Tindall B.J."/>
            <person name="Lowry S."/>
            <person name="Lucas S."/>
            <person name="Nolan M."/>
            <person name="Copeland A."/>
            <person name="Glavina Del Rio T."/>
            <person name="Tice H."/>
            <person name="Cheng J.F."/>
            <person name="Han C."/>
            <person name="Pitluck S."/>
            <person name="Liolios K."/>
            <person name="Ivanova N."/>
            <person name="Mavromatis K."/>
            <person name="Mikhailova N."/>
            <person name="Pati A."/>
            <person name="Goodwin L."/>
            <person name="Chen A."/>
            <person name="Palaniappan K."/>
            <person name="Land M."/>
            <person name="Hauser L."/>
            <person name="Chang Y.J."/>
            <person name="Jeffries C.D."/>
            <person name="Rohde M."/>
            <person name="Goker M."/>
            <person name="Woyke T."/>
            <person name="Bristow J."/>
            <person name="Eisen J.A."/>
            <person name="Markowitz V."/>
            <person name="Hugenholtz P."/>
            <person name="Kyrpides N.C."/>
            <person name="Klenk H.P."/>
            <person name="Lapidus A."/>
        </authorList>
    </citation>
    <scope>NUCLEOTIDE SEQUENCE [LARGE SCALE GENOMIC DNA]</scope>
    <source>
        <strain evidence="5">ATCC 700542 / DSM 9946 / VI-R2</strain>
    </source>
</reference>
<name>D7BDI2_ALLS1</name>
<feature type="domain" description="Gfo/Idh/MocA-like oxidoreductase N-terminal" evidence="2">
    <location>
        <begin position="2"/>
        <end position="116"/>
    </location>
</feature>
<dbReference type="SUPFAM" id="SSF55347">
    <property type="entry name" value="Glyceraldehyde-3-phosphate dehydrogenase-like, C-terminal domain"/>
    <property type="match status" value="1"/>
</dbReference>
<dbReference type="InterPro" id="IPR000683">
    <property type="entry name" value="Gfo/Idh/MocA-like_OxRdtase_N"/>
</dbReference>
<dbReference type="Gene3D" id="3.40.50.720">
    <property type="entry name" value="NAD(P)-binding Rossmann-like Domain"/>
    <property type="match status" value="1"/>
</dbReference>
<dbReference type="EMBL" id="CP002042">
    <property type="protein sequence ID" value="ADH64802.1"/>
    <property type="molecule type" value="Genomic_DNA"/>
</dbReference>
<dbReference type="PANTHER" id="PTHR43818:SF11">
    <property type="entry name" value="BCDNA.GH03377"/>
    <property type="match status" value="1"/>
</dbReference>
<evidence type="ECO:0000313" key="4">
    <source>
        <dbReference type="EMBL" id="ADH64802.1"/>
    </source>
</evidence>
<evidence type="ECO:0000259" key="2">
    <source>
        <dbReference type="Pfam" id="PF01408"/>
    </source>
</evidence>
<dbReference type="PANTHER" id="PTHR43818">
    <property type="entry name" value="BCDNA.GH03377"/>
    <property type="match status" value="1"/>
</dbReference>
<dbReference type="KEGG" id="msv:Mesil_2963"/>
<dbReference type="InterPro" id="IPR050463">
    <property type="entry name" value="Gfo/Idh/MocA_oxidrdct_glycsds"/>
</dbReference>
<dbReference type="Pfam" id="PF22725">
    <property type="entry name" value="GFO_IDH_MocA_C3"/>
    <property type="match status" value="1"/>
</dbReference>
<dbReference type="InterPro" id="IPR055170">
    <property type="entry name" value="GFO_IDH_MocA-like_dom"/>
</dbReference>
<protein>
    <submittedName>
        <fullName evidence="4">Oxidoreductase domain protein</fullName>
    </submittedName>
</protein>
<dbReference type="GO" id="GO:0016491">
    <property type="term" value="F:oxidoreductase activity"/>
    <property type="evidence" value="ECO:0007669"/>
    <property type="project" value="UniProtKB-KW"/>
</dbReference>
<sequence>MIKVGVVGTGFIGPVHVEALRRIGVKVKGVLGSSPEKSRQAAQNIGLERGYSSYAEMLSDPEVAVVHLTSPNRFHREQVLQALEAGKHVVCEKPLGMNTQETKELVAAAQQYPELVTAVNYNLRFYPLCLQAREMVRRGEIGEVFHVKGSYVQDWLLYPTDFNWRVLAEDGGELRAIGDIGTHWLDLVTFITGLEVEEVMADLYTVHPIRQRPPAGSVETFSGKKGSREAATEPVKITTEDYASVLLRFAGGKRGVLTVSQVTAGRKNRIEWEIAGSERALAWNGERPNELWIGERNAANRTLIRDPSLLEGEAAHYTSYPGGHNEGFPDTFKQLYRAVYADIKAGKPSKNPLYATFEDGHKELALCEAILESSKKGKWIKVRY</sequence>
<evidence type="ECO:0000259" key="3">
    <source>
        <dbReference type="Pfam" id="PF22725"/>
    </source>
</evidence>